<feature type="binding site" evidence="16">
    <location>
        <position position="242"/>
    </location>
    <ligand>
        <name>S-adenosyl-L-methionine</name>
        <dbReference type="ChEBI" id="CHEBI:59789"/>
        <label>2</label>
    </ligand>
</feature>
<proteinExistence type="inferred from homology"/>
<dbReference type="RefSeq" id="WP_126808510.1">
    <property type="nucleotide sequence ID" value="NZ_PIPP01000005.1"/>
</dbReference>
<dbReference type="EC" id="1.3.98.3" evidence="15"/>
<dbReference type="SFLD" id="SFLDS00029">
    <property type="entry name" value="Radical_SAM"/>
    <property type="match status" value="1"/>
</dbReference>
<comment type="function">
    <text evidence="13">Involved in the heme biosynthesis. Catalyzes the anaerobic oxidative decarboxylation of propionate groups of rings A and B of coproporphyrinogen III to yield the vinyl groups in protoporphyrinogen IX.</text>
</comment>
<accession>A0A432WQE1</accession>
<dbReference type="GO" id="GO:0051539">
    <property type="term" value="F:4 iron, 4 sulfur cluster binding"/>
    <property type="evidence" value="ECO:0007669"/>
    <property type="project" value="UniProtKB-KW"/>
</dbReference>
<dbReference type="Pfam" id="PF06969">
    <property type="entry name" value="HemN_C"/>
    <property type="match status" value="1"/>
</dbReference>
<keyword evidence="12 15" id="KW-0627">Porphyrin biosynthesis</keyword>
<dbReference type="PROSITE" id="PS51918">
    <property type="entry name" value="RADICAL_SAM"/>
    <property type="match status" value="1"/>
</dbReference>
<dbReference type="OrthoDB" id="9808022at2"/>
<dbReference type="InterPro" id="IPR010723">
    <property type="entry name" value="HemN_C"/>
</dbReference>
<keyword evidence="5 15" id="KW-0004">4Fe-4S</keyword>
<evidence type="ECO:0000256" key="7">
    <source>
        <dbReference type="ARBA" id="ARBA00022691"/>
    </source>
</evidence>
<dbReference type="GO" id="GO:0051989">
    <property type="term" value="F:coproporphyrinogen dehydrogenase activity"/>
    <property type="evidence" value="ECO:0007669"/>
    <property type="project" value="UniProtKB-EC"/>
</dbReference>
<comment type="similarity">
    <text evidence="3 15">Belongs to the anaerobic coproporphyrinogen-III oxidase family.</text>
</comment>
<evidence type="ECO:0000256" key="9">
    <source>
        <dbReference type="ARBA" id="ARBA00023002"/>
    </source>
</evidence>
<feature type="binding site" evidence="17">
    <location>
        <position position="66"/>
    </location>
    <ligand>
        <name>[4Fe-4S] cluster</name>
        <dbReference type="ChEBI" id="CHEBI:49883"/>
        <note>4Fe-4S-S-AdoMet</note>
    </ligand>
</feature>
<feature type="binding site" evidence="16">
    <location>
        <position position="171"/>
    </location>
    <ligand>
        <name>S-adenosyl-L-methionine</name>
        <dbReference type="ChEBI" id="CHEBI:59789"/>
        <label>2</label>
    </ligand>
</feature>
<dbReference type="CDD" id="cd01335">
    <property type="entry name" value="Radical_SAM"/>
    <property type="match status" value="1"/>
</dbReference>
<reference evidence="20" key="1">
    <citation type="journal article" date="2018" name="Front. Microbiol.">
        <title>Genome-Based Analysis Reveals the Taxonomy and Diversity of the Family Idiomarinaceae.</title>
        <authorList>
            <person name="Liu Y."/>
            <person name="Lai Q."/>
            <person name="Shao Z."/>
        </authorList>
    </citation>
    <scope>NUCLEOTIDE SEQUENCE [LARGE SCALE GENOMIC DNA]</scope>
    <source>
        <strain evidence="20">AIS</strain>
    </source>
</reference>
<dbReference type="SMART" id="SM00729">
    <property type="entry name" value="Elp3"/>
    <property type="match status" value="1"/>
</dbReference>
<evidence type="ECO:0000313" key="19">
    <source>
        <dbReference type="EMBL" id="RUO36022.1"/>
    </source>
</evidence>
<evidence type="ECO:0000256" key="15">
    <source>
        <dbReference type="PIRNR" id="PIRNR000167"/>
    </source>
</evidence>
<keyword evidence="7 15" id="KW-0949">S-adenosyl-L-methionine</keyword>
<feature type="binding site" evidence="17">
    <location>
        <position position="63"/>
    </location>
    <ligand>
        <name>[4Fe-4S] cluster</name>
        <dbReference type="ChEBI" id="CHEBI:49883"/>
        <note>4Fe-4S-S-AdoMet</note>
    </ligand>
</feature>
<dbReference type="UniPathway" id="UPA00251">
    <property type="reaction ID" value="UER00323"/>
</dbReference>
<evidence type="ECO:0000256" key="2">
    <source>
        <dbReference type="ARBA" id="ARBA00004785"/>
    </source>
</evidence>
<feature type="binding site" evidence="16">
    <location>
        <position position="328"/>
    </location>
    <ligand>
        <name>S-adenosyl-L-methionine</name>
        <dbReference type="ChEBI" id="CHEBI:59789"/>
        <label>1</label>
    </ligand>
</feature>
<dbReference type="InterPro" id="IPR058240">
    <property type="entry name" value="rSAM_sf"/>
</dbReference>
<dbReference type="Pfam" id="PF04055">
    <property type="entry name" value="Radical_SAM"/>
    <property type="match status" value="1"/>
</dbReference>
<evidence type="ECO:0000256" key="16">
    <source>
        <dbReference type="PIRSR" id="PIRSR000167-1"/>
    </source>
</evidence>
<feature type="binding site" evidence="16">
    <location>
        <position position="183"/>
    </location>
    <ligand>
        <name>S-adenosyl-L-methionine</name>
        <dbReference type="ChEBI" id="CHEBI:59789"/>
        <label>2</label>
    </ligand>
</feature>
<evidence type="ECO:0000256" key="14">
    <source>
        <dbReference type="ARBA" id="ARBA00048321"/>
    </source>
</evidence>
<dbReference type="Gene3D" id="3.80.30.20">
    <property type="entry name" value="tm_1862 like domain"/>
    <property type="match status" value="1"/>
</dbReference>
<evidence type="ECO:0000256" key="10">
    <source>
        <dbReference type="ARBA" id="ARBA00023004"/>
    </source>
</evidence>
<comment type="cofactor">
    <cofactor evidence="15 17">
        <name>[4Fe-4S] cluster</name>
        <dbReference type="ChEBI" id="CHEBI:49883"/>
    </cofactor>
    <text evidence="15 17">Binds 1 [4Fe-4S] cluster. The cluster is coordinated with 3 cysteines and an exchangeable S-adenosyl-L-methionine.</text>
</comment>
<comment type="caution">
    <text evidence="19">The sequence shown here is derived from an EMBL/GenBank/DDBJ whole genome shotgun (WGS) entry which is preliminary data.</text>
</comment>
<gene>
    <name evidence="19" type="primary">hemN</name>
    <name evidence="19" type="ORF">CWE13_10820</name>
</gene>
<evidence type="ECO:0000259" key="18">
    <source>
        <dbReference type="PROSITE" id="PS51918"/>
    </source>
</evidence>
<feature type="binding site" evidence="16">
    <location>
        <begin position="110"/>
        <end position="111"/>
    </location>
    <ligand>
        <name>S-adenosyl-L-methionine</name>
        <dbReference type="ChEBI" id="CHEBI:59789"/>
        <label>2</label>
    </ligand>
</feature>
<dbReference type="SFLD" id="SFLDF00277">
    <property type="entry name" value="oxygen-independent_coproporphy"/>
    <property type="match status" value="1"/>
</dbReference>
<keyword evidence="6 15" id="KW-0963">Cytoplasm</keyword>
<keyword evidence="8 15" id="KW-0479">Metal-binding</keyword>
<evidence type="ECO:0000256" key="12">
    <source>
        <dbReference type="ARBA" id="ARBA00023244"/>
    </source>
</evidence>
<dbReference type="Proteomes" id="UP000286934">
    <property type="component" value="Unassembled WGS sequence"/>
</dbReference>
<dbReference type="Gene3D" id="1.10.10.920">
    <property type="match status" value="1"/>
</dbReference>
<dbReference type="GO" id="GO:0006782">
    <property type="term" value="P:protoporphyrinogen IX biosynthetic process"/>
    <property type="evidence" value="ECO:0007669"/>
    <property type="project" value="UniProtKB-UniPathway"/>
</dbReference>
<dbReference type="InterPro" id="IPR004558">
    <property type="entry name" value="Coprogen_oxidase_HemN"/>
</dbReference>
<dbReference type="GO" id="GO:0005737">
    <property type="term" value="C:cytoplasm"/>
    <property type="evidence" value="ECO:0007669"/>
    <property type="project" value="UniProtKB-SubCell"/>
</dbReference>
<evidence type="ECO:0000256" key="3">
    <source>
        <dbReference type="ARBA" id="ARBA00005493"/>
    </source>
</evidence>
<name>A0A432WQE1_9GAMM</name>
<dbReference type="SFLD" id="SFLDG01065">
    <property type="entry name" value="anaerobic_coproporphyrinogen-I"/>
    <property type="match status" value="1"/>
</dbReference>
<feature type="binding site" evidence="16">
    <location>
        <position position="53"/>
    </location>
    <ligand>
        <name>S-adenosyl-L-methionine</name>
        <dbReference type="ChEBI" id="CHEBI:59789"/>
        <label>1</label>
    </ligand>
</feature>
<dbReference type="AlphaFoldDB" id="A0A432WQE1"/>
<keyword evidence="11 15" id="KW-0411">Iron-sulfur</keyword>
<dbReference type="InterPro" id="IPR006638">
    <property type="entry name" value="Elp3/MiaA/NifB-like_rSAM"/>
</dbReference>
<dbReference type="GO" id="GO:0004109">
    <property type="term" value="F:coproporphyrinogen oxidase activity"/>
    <property type="evidence" value="ECO:0007669"/>
    <property type="project" value="InterPro"/>
</dbReference>
<evidence type="ECO:0000256" key="1">
    <source>
        <dbReference type="ARBA" id="ARBA00004496"/>
    </source>
</evidence>
<evidence type="ECO:0000313" key="20">
    <source>
        <dbReference type="Proteomes" id="UP000286934"/>
    </source>
</evidence>
<evidence type="ECO:0000256" key="11">
    <source>
        <dbReference type="ARBA" id="ARBA00023014"/>
    </source>
</evidence>
<feature type="binding site" evidence="17">
    <location>
        <position position="59"/>
    </location>
    <ligand>
        <name>[4Fe-4S] cluster</name>
        <dbReference type="ChEBI" id="CHEBI:49883"/>
        <note>4Fe-4S-S-AdoMet</note>
    </ligand>
</feature>
<feature type="binding site" evidence="16">
    <location>
        <position position="208"/>
    </location>
    <ligand>
        <name>S-adenosyl-L-methionine</name>
        <dbReference type="ChEBI" id="CHEBI:59789"/>
        <label>2</label>
    </ligand>
</feature>
<evidence type="ECO:0000256" key="4">
    <source>
        <dbReference type="ARBA" id="ARBA00011245"/>
    </source>
</evidence>
<feature type="domain" description="Radical SAM core" evidence="18">
    <location>
        <begin position="44"/>
        <end position="278"/>
    </location>
</feature>
<dbReference type="EMBL" id="PIPP01000005">
    <property type="protein sequence ID" value="RUO36022.1"/>
    <property type="molecule type" value="Genomic_DNA"/>
</dbReference>
<feature type="binding site" evidence="16">
    <location>
        <position position="144"/>
    </location>
    <ligand>
        <name>S-adenosyl-L-methionine</name>
        <dbReference type="ChEBI" id="CHEBI:59789"/>
        <label>1</label>
    </ligand>
</feature>
<keyword evidence="10 15" id="KW-0408">Iron</keyword>
<feature type="binding site" evidence="16">
    <location>
        <begin position="65"/>
        <end position="67"/>
    </location>
    <ligand>
        <name>S-adenosyl-L-methionine</name>
        <dbReference type="ChEBI" id="CHEBI:59789"/>
        <label>2</label>
    </ligand>
</feature>
<evidence type="ECO:0000256" key="13">
    <source>
        <dbReference type="ARBA" id="ARBA00024295"/>
    </source>
</evidence>
<dbReference type="PANTHER" id="PTHR13932">
    <property type="entry name" value="COPROPORPHYRINIGEN III OXIDASE"/>
    <property type="match status" value="1"/>
</dbReference>
<keyword evidence="9 15" id="KW-0560">Oxidoreductase</keyword>
<dbReference type="GO" id="GO:0046872">
    <property type="term" value="F:metal ion binding"/>
    <property type="evidence" value="ECO:0007669"/>
    <property type="project" value="UniProtKB-KW"/>
</dbReference>
<protein>
    <recommendedName>
        <fullName evidence="15">Coproporphyrinogen-III oxidase</fullName>
        <ecNumber evidence="15">1.3.98.3</ecNumber>
    </recommendedName>
</protein>
<organism evidence="19 20">
    <name type="scientific">Aliidiomarina shirensis</name>
    <dbReference type="NCBI Taxonomy" id="1048642"/>
    <lineage>
        <taxon>Bacteria</taxon>
        <taxon>Pseudomonadati</taxon>
        <taxon>Pseudomonadota</taxon>
        <taxon>Gammaproteobacteria</taxon>
        <taxon>Alteromonadales</taxon>
        <taxon>Idiomarinaceae</taxon>
        <taxon>Aliidiomarina</taxon>
    </lineage>
</organism>
<comment type="catalytic activity">
    <reaction evidence="14 15">
        <text>coproporphyrinogen III + 2 S-adenosyl-L-methionine = protoporphyrinogen IX + 2 5'-deoxyadenosine + 2 L-methionine + 2 CO2</text>
        <dbReference type="Rhea" id="RHEA:15425"/>
        <dbReference type="ChEBI" id="CHEBI:16526"/>
        <dbReference type="ChEBI" id="CHEBI:17319"/>
        <dbReference type="ChEBI" id="CHEBI:57307"/>
        <dbReference type="ChEBI" id="CHEBI:57309"/>
        <dbReference type="ChEBI" id="CHEBI:57844"/>
        <dbReference type="ChEBI" id="CHEBI:59789"/>
        <dbReference type="EC" id="1.3.98.3"/>
    </reaction>
</comment>
<dbReference type="PIRSF" id="PIRSF000167">
    <property type="entry name" value="HemN"/>
    <property type="match status" value="1"/>
</dbReference>
<keyword evidence="20" id="KW-1185">Reference proteome</keyword>
<comment type="subunit">
    <text evidence="4">Monomer.</text>
</comment>
<dbReference type="FunFam" id="3.80.30.20:FF:000012">
    <property type="entry name" value="Coproporphyrinogen-III oxidase"/>
    <property type="match status" value="1"/>
</dbReference>
<dbReference type="PANTHER" id="PTHR13932:SF6">
    <property type="entry name" value="OXYGEN-INDEPENDENT COPROPORPHYRINOGEN III OXIDASE"/>
    <property type="match status" value="1"/>
</dbReference>
<sequence>MAEITWDPSLIARYNINGPRYTSYPTALALTSPFDHSHLLQALEASNDTLSLYIHLPFCHQLCYYCGCNKIVTRHQSKADSYLDALEQEMQLYKTRLTTRTIGHVHLGGGTPTFLTEAQLSRLMQMLNTHFGIVPSDTHETSIEIDPRSCSLAKLEHLRNLGFNRVSYGIQDFDNDVQIAINRVQDYEMVAALIKRSRELGFASINLDVIYGLPHQNPTTFQESLDKVVALNPDRISLFSYAHLPSRFAAQRKIKDATLPNPELKLQLMQMGIQTFTQAGYQFIGMDHFARPTDELAKAQRAGKLQRNFQGYTTHGSGALLGLGNSSISQVHGVIWQNEKALAEYYGALSENKLPVCKGVLLTHDDEIRANLIAELICHFHLDINAFAQKWQLNFHDYFATSLPRLQNFIADGLVNITDKEIRITDNGRLWVRSICSAFDAYLADGQQSYSKVV</sequence>
<comment type="pathway">
    <text evidence="2 15">Porphyrin-containing compound metabolism; protoporphyrin-IX biosynthesis; protoporphyrinogen-IX from coproporphyrinogen-III (AdoMet route): step 1/1.</text>
</comment>
<dbReference type="NCBIfam" id="TIGR00538">
    <property type="entry name" value="hemN"/>
    <property type="match status" value="1"/>
</dbReference>
<comment type="subcellular location">
    <subcellularLocation>
        <location evidence="1 15">Cytoplasm</location>
    </subcellularLocation>
</comment>
<dbReference type="InterPro" id="IPR007197">
    <property type="entry name" value="rSAM"/>
</dbReference>
<feature type="binding site" evidence="16">
    <location>
        <position position="109"/>
    </location>
    <ligand>
        <name>S-adenosyl-L-methionine</name>
        <dbReference type="ChEBI" id="CHEBI:59789"/>
        <label>1</label>
    </ligand>
</feature>
<evidence type="ECO:0000256" key="17">
    <source>
        <dbReference type="PIRSR" id="PIRSR000167-2"/>
    </source>
</evidence>
<dbReference type="FunFam" id="1.10.10.920:FF:000001">
    <property type="entry name" value="Coproporphyrinogen-III oxidase"/>
    <property type="match status" value="1"/>
</dbReference>
<evidence type="ECO:0000256" key="5">
    <source>
        <dbReference type="ARBA" id="ARBA00022485"/>
    </source>
</evidence>
<dbReference type="SUPFAM" id="SSF102114">
    <property type="entry name" value="Radical SAM enzymes"/>
    <property type="match status" value="1"/>
</dbReference>
<dbReference type="InterPro" id="IPR023404">
    <property type="entry name" value="rSAM_horseshoe"/>
</dbReference>
<dbReference type="InterPro" id="IPR034505">
    <property type="entry name" value="Coproporphyrinogen-III_oxidase"/>
</dbReference>
<evidence type="ECO:0000256" key="8">
    <source>
        <dbReference type="ARBA" id="ARBA00022723"/>
    </source>
</evidence>
<evidence type="ECO:0000256" key="6">
    <source>
        <dbReference type="ARBA" id="ARBA00022490"/>
    </source>
</evidence>